<comment type="similarity">
    <text evidence="1">Belongs to the cycloisomerase 2 family.</text>
</comment>
<accession>A0ABW0KES3</accession>
<dbReference type="Gene3D" id="2.130.10.10">
    <property type="entry name" value="YVTN repeat-like/Quinoprotein amine dehydrogenase"/>
    <property type="match status" value="1"/>
</dbReference>
<evidence type="ECO:0000313" key="3">
    <source>
        <dbReference type="Proteomes" id="UP001596044"/>
    </source>
</evidence>
<dbReference type="RefSeq" id="WP_270879913.1">
    <property type="nucleotide sequence ID" value="NZ_JAQFVF010000027.1"/>
</dbReference>
<proteinExistence type="inferred from homology"/>
<sequence length="362" mass="39125">MKDKQQYAFIGSYAESDQTGLYACSYDQETGSLTLLDQVSGLPNPTFLDIDESRNIIYALTEGVDANQQRCGAAAAYAFDPFAGKLLLLNKEVTLPATTCHITLDRARQCLMVASYHGGMVGLSPLLPDGRIGATSDIQRHQGASVLPVQDRPRAHSVTLDRANRFAIVCDLGLDQLVVYKLDAVNHRLIPHSQTAITPGSGPRHFAFHPNLPYGYVINELNATITVLAYEEEAGQLNVIQTVSTLPADYQGDNACADIHISPDGRFIYGSNRGHDSLAVYAIDAQSGRLTLVEHASTLGGHPRNFAISPDGRFVLVANRDGNNIVSFSRDAQTGKVTPTGSELKLSKPVCMKLRTLPAGDM</sequence>
<keyword evidence="3" id="KW-1185">Reference proteome</keyword>
<dbReference type="EMBL" id="JBHSMJ010000040">
    <property type="protein sequence ID" value="MFC5451884.1"/>
    <property type="molecule type" value="Genomic_DNA"/>
</dbReference>
<dbReference type="PANTHER" id="PTHR30344">
    <property type="entry name" value="6-PHOSPHOGLUCONOLACTONASE-RELATED"/>
    <property type="match status" value="1"/>
</dbReference>
<dbReference type="SUPFAM" id="SSF51004">
    <property type="entry name" value="C-terminal (heme d1) domain of cytochrome cd1-nitrite reductase"/>
    <property type="match status" value="1"/>
</dbReference>
<organism evidence="2 3">
    <name type="scientific">Paenibacillus aestuarii</name>
    <dbReference type="NCBI Taxonomy" id="516965"/>
    <lineage>
        <taxon>Bacteria</taxon>
        <taxon>Bacillati</taxon>
        <taxon>Bacillota</taxon>
        <taxon>Bacilli</taxon>
        <taxon>Bacillales</taxon>
        <taxon>Paenibacillaceae</taxon>
        <taxon>Paenibacillus</taxon>
    </lineage>
</organism>
<reference evidence="3" key="1">
    <citation type="journal article" date="2019" name="Int. J. Syst. Evol. Microbiol.">
        <title>The Global Catalogue of Microorganisms (GCM) 10K type strain sequencing project: providing services to taxonomists for standard genome sequencing and annotation.</title>
        <authorList>
            <consortium name="The Broad Institute Genomics Platform"/>
            <consortium name="The Broad Institute Genome Sequencing Center for Infectious Disease"/>
            <person name="Wu L."/>
            <person name="Ma J."/>
        </authorList>
    </citation>
    <scope>NUCLEOTIDE SEQUENCE [LARGE SCALE GENOMIC DNA]</scope>
    <source>
        <strain evidence="3">KACC 11904</strain>
    </source>
</reference>
<dbReference type="Pfam" id="PF10282">
    <property type="entry name" value="Lactonase"/>
    <property type="match status" value="1"/>
</dbReference>
<gene>
    <name evidence="2" type="ORF">ACFPOG_27145</name>
</gene>
<dbReference type="InterPro" id="IPR011048">
    <property type="entry name" value="Haem_d1_sf"/>
</dbReference>
<dbReference type="InterPro" id="IPR015943">
    <property type="entry name" value="WD40/YVTN_repeat-like_dom_sf"/>
</dbReference>
<evidence type="ECO:0000256" key="1">
    <source>
        <dbReference type="ARBA" id="ARBA00005564"/>
    </source>
</evidence>
<dbReference type="Proteomes" id="UP001596044">
    <property type="component" value="Unassembled WGS sequence"/>
</dbReference>
<dbReference type="PANTHER" id="PTHR30344:SF1">
    <property type="entry name" value="6-PHOSPHOGLUCONOLACTONASE"/>
    <property type="match status" value="1"/>
</dbReference>
<name>A0ABW0KES3_9BACL</name>
<evidence type="ECO:0000313" key="2">
    <source>
        <dbReference type="EMBL" id="MFC5451884.1"/>
    </source>
</evidence>
<protein>
    <submittedName>
        <fullName evidence="2">Lactonase family protein</fullName>
    </submittedName>
</protein>
<dbReference type="InterPro" id="IPR050282">
    <property type="entry name" value="Cycloisomerase_2"/>
</dbReference>
<dbReference type="InterPro" id="IPR019405">
    <property type="entry name" value="Lactonase_7-beta_prop"/>
</dbReference>
<comment type="caution">
    <text evidence="2">The sequence shown here is derived from an EMBL/GenBank/DDBJ whole genome shotgun (WGS) entry which is preliminary data.</text>
</comment>